<dbReference type="AlphaFoldDB" id="A0A1H8B7U5"/>
<protein>
    <submittedName>
        <fullName evidence="1">Uncharacterized protein</fullName>
    </submittedName>
</protein>
<dbReference type="Proteomes" id="UP000198942">
    <property type="component" value="Unassembled WGS sequence"/>
</dbReference>
<evidence type="ECO:0000313" key="1">
    <source>
        <dbReference type="EMBL" id="SEM78164.1"/>
    </source>
</evidence>
<gene>
    <name evidence="1" type="ORF">SAMN05192574_101793</name>
</gene>
<organism evidence="1 2">
    <name type="scientific">Mucilaginibacter gossypiicola</name>
    <dbReference type="NCBI Taxonomy" id="551995"/>
    <lineage>
        <taxon>Bacteria</taxon>
        <taxon>Pseudomonadati</taxon>
        <taxon>Bacteroidota</taxon>
        <taxon>Sphingobacteriia</taxon>
        <taxon>Sphingobacteriales</taxon>
        <taxon>Sphingobacteriaceae</taxon>
        <taxon>Mucilaginibacter</taxon>
    </lineage>
</organism>
<accession>A0A1H8B7U5</accession>
<reference evidence="2" key="1">
    <citation type="submission" date="2016-10" db="EMBL/GenBank/DDBJ databases">
        <authorList>
            <person name="Varghese N."/>
            <person name="Submissions S."/>
        </authorList>
    </citation>
    <scope>NUCLEOTIDE SEQUENCE [LARGE SCALE GENOMIC DNA]</scope>
    <source>
        <strain evidence="2">Gh-48</strain>
    </source>
</reference>
<proteinExistence type="predicted"/>
<evidence type="ECO:0000313" key="2">
    <source>
        <dbReference type="Proteomes" id="UP000198942"/>
    </source>
</evidence>
<dbReference type="EMBL" id="FOCL01000001">
    <property type="protein sequence ID" value="SEM78164.1"/>
    <property type="molecule type" value="Genomic_DNA"/>
</dbReference>
<keyword evidence="2" id="KW-1185">Reference proteome</keyword>
<dbReference type="STRING" id="551995.SAMN05192574_101793"/>
<name>A0A1H8B7U5_9SPHI</name>
<sequence>MEYLFDLRNIAIEHGFKQDKPWQLKLVSKADKIAIEKQYRVSVSVEPGIEQLARMLSMVETALSFPLTEPIPLKAIHVNELQYLVAYNPMEEWR</sequence>